<name>A0A4U9WQR7_SERFO</name>
<dbReference type="Pfam" id="PF02086">
    <property type="entry name" value="MethyltransfD12"/>
    <property type="match status" value="1"/>
</dbReference>
<dbReference type="GO" id="GO:0043565">
    <property type="term" value="F:sequence-specific DNA binding"/>
    <property type="evidence" value="ECO:0007669"/>
    <property type="project" value="TreeGrafter"/>
</dbReference>
<gene>
    <name evidence="8" type="primary">dam_1</name>
    <name evidence="8" type="ORF">NCTC12965_09028</name>
</gene>
<dbReference type="SUPFAM" id="SSF53335">
    <property type="entry name" value="S-adenosyl-L-methionine-dependent methyltransferases"/>
    <property type="match status" value="1"/>
</dbReference>
<comment type="similarity">
    <text evidence="1 7">Belongs to the N(4)/N(6)-methyltransferase family.</text>
</comment>
<evidence type="ECO:0000256" key="6">
    <source>
        <dbReference type="ARBA" id="ARBA00047942"/>
    </source>
</evidence>
<evidence type="ECO:0000256" key="2">
    <source>
        <dbReference type="ARBA" id="ARBA00011900"/>
    </source>
</evidence>
<dbReference type="InterPro" id="IPR023095">
    <property type="entry name" value="Ade_MeTrfase_dom_2"/>
</dbReference>
<dbReference type="EMBL" id="CABEEZ010000170">
    <property type="protein sequence ID" value="VTR61937.1"/>
    <property type="molecule type" value="Genomic_DNA"/>
</dbReference>
<accession>A0A4U9WQR7</accession>
<dbReference type="PROSITE" id="PS00092">
    <property type="entry name" value="N6_MTASE"/>
    <property type="match status" value="1"/>
</dbReference>
<dbReference type="AlphaFoldDB" id="A0A4U9WQR7"/>
<dbReference type="PRINTS" id="PR00505">
    <property type="entry name" value="D12N6MTFRASE"/>
</dbReference>
<dbReference type="InterPro" id="IPR029063">
    <property type="entry name" value="SAM-dependent_MTases_sf"/>
</dbReference>
<evidence type="ECO:0000256" key="4">
    <source>
        <dbReference type="ARBA" id="ARBA00022679"/>
    </source>
</evidence>
<dbReference type="Gene3D" id="3.40.50.150">
    <property type="entry name" value="Vaccinia Virus protein VP39"/>
    <property type="match status" value="1"/>
</dbReference>
<dbReference type="InterPro" id="IPR002052">
    <property type="entry name" value="DNA_methylase_N6_adenine_CS"/>
</dbReference>
<dbReference type="InterPro" id="IPR012327">
    <property type="entry name" value="MeTrfase_D12"/>
</dbReference>
<reference evidence="8" key="1">
    <citation type="submission" date="2019-05" db="EMBL/GenBank/DDBJ databases">
        <authorList>
            <consortium name="Pathogen Informatics"/>
        </authorList>
    </citation>
    <scope>NUCLEOTIDE SEQUENCE [LARGE SCALE GENOMIC DNA]</scope>
    <source>
        <strain evidence="8">NCTC12965</strain>
    </source>
</reference>
<dbReference type="PANTHER" id="PTHR30481:SF3">
    <property type="entry name" value="DNA ADENINE METHYLASE"/>
    <property type="match status" value="1"/>
</dbReference>
<comment type="catalytic activity">
    <reaction evidence="6 7">
        <text>a 2'-deoxyadenosine in DNA + S-adenosyl-L-methionine = an N(6)-methyl-2'-deoxyadenosine in DNA + S-adenosyl-L-homocysteine + H(+)</text>
        <dbReference type="Rhea" id="RHEA:15197"/>
        <dbReference type="Rhea" id="RHEA-COMP:12418"/>
        <dbReference type="Rhea" id="RHEA-COMP:12419"/>
        <dbReference type="ChEBI" id="CHEBI:15378"/>
        <dbReference type="ChEBI" id="CHEBI:57856"/>
        <dbReference type="ChEBI" id="CHEBI:59789"/>
        <dbReference type="ChEBI" id="CHEBI:90615"/>
        <dbReference type="ChEBI" id="CHEBI:90616"/>
        <dbReference type="EC" id="2.1.1.72"/>
    </reaction>
</comment>
<dbReference type="GO" id="GO:0009307">
    <property type="term" value="P:DNA restriction-modification system"/>
    <property type="evidence" value="ECO:0007669"/>
    <property type="project" value="InterPro"/>
</dbReference>
<keyword evidence="5 7" id="KW-0949">S-adenosyl-L-methionine</keyword>
<dbReference type="NCBIfam" id="TIGR00571">
    <property type="entry name" value="dam"/>
    <property type="match status" value="1"/>
</dbReference>
<dbReference type="GO" id="GO:0032259">
    <property type="term" value="P:methylation"/>
    <property type="evidence" value="ECO:0007669"/>
    <property type="project" value="UniProtKB-KW"/>
</dbReference>
<evidence type="ECO:0000313" key="8">
    <source>
        <dbReference type="EMBL" id="VTR61937.1"/>
    </source>
</evidence>
<evidence type="ECO:0000256" key="1">
    <source>
        <dbReference type="ARBA" id="ARBA00006594"/>
    </source>
</evidence>
<dbReference type="GO" id="GO:1904047">
    <property type="term" value="F:S-adenosyl-L-methionine binding"/>
    <property type="evidence" value="ECO:0007669"/>
    <property type="project" value="TreeGrafter"/>
</dbReference>
<keyword evidence="4 7" id="KW-0808">Transferase</keyword>
<evidence type="ECO:0000256" key="5">
    <source>
        <dbReference type="ARBA" id="ARBA00022691"/>
    </source>
</evidence>
<dbReference type="GO" id="GO:0009007">
    <property type="term" value="F:site-specific DNA-methyltransferase (adenine-specific) activity"/>
    <property type="evidence" value="ECO:0007669"/>
    <property type="project" value="UniProtKB-UniRule"/>
</dbReference>
<dbReference type="EC" id="2.1.1.72" evidence="2 7"/>
<protein>
    <recommendedName>
        <fullName evidence="2 7">Site-specific DNA-methyltransferase (adenine-specific)</fullName>
        <ecNumber evidence="2 7">2.1.1.72</ecNumber>
    </recommendedName>
</protein>
<proteinExistence type="inferred from homology"/>
<dbReference type="Gene3D" id="1.10.1020.10">
    <property type="entry name" value="Adenine-specific Methyltransferase, Domain 2"/>
    <property type="match status" value="1"/>
</dbReference>
<keyword evidence="3 7" id="KW-0489">Methyltransferase</keyword>
<dbReference type="GO" id="GO:0006298">
    <property type="term" value="P:mismatch repair"/>
    <property type="evidence" value="ECO:0007669"/>
    <property type="project" value="TreeGrafter"/>
</dbReference>
<dbReference type="PANTHER" id="PTHR30481">
    <property type="entry name" value="DNA ADENINE METHYLASE"/>
    <property type="match status" value="1"/>
</dbReference>
<evidence type="ECO:0000256" key="7">
    <source>
        <dbReference type="RuleBase" id="RU361257"/>
    </source>
</evidence>
<sequence length="167" mass="19113">MGAGSVFLNTEYEAYILADINSDLISLYNIVKLRTSDFVRDARLLFTDEFNNSEQFYLLREEFNTTADEYRRALLFLYLKPATAITACAAITCVVSSMCRLGRYKKPYFPEEELYWFAEKSRNATFVCEHYHDTMVKATQGAVVYCDPPYAPLSATANFTGLSHQQL</sequence>
<organism evidence="8">
    <name type="scientific">Serratia fonticola</name>
    <dbReference type="NCBI Taxonomy" id="47917"/>
    <lineage>
        <taxon>Bacteria</taxon>
        <taxon>Pseudomonadati</taxon>
        <taxon>Pseudomonadota</taxon>
        <taxon>Gammaproteobacteria</taxon>
        <taxon>Enterobacterales</taxon>
        <taxon>Yersiniaceae</taxon>
        <taxon>Serratia</taxon>
    </lineage>
</organism>
<evidence type="ECO:0000256" key="3">
    <source>
        <dbReference type="ARBA" id="ARBA00022603"/>
    </source>
</evidence>